<dbReference type="EMBL" id="BART01020850">
    <property type="protein sequence ID" value="GAG93046.1"/>
    <property type="molecule type" value="Genomic_DNA"/>
</dbReference>
<sequence>MPGLYSPTWRLNILRKALCLIAKSPISPEEKNYSEDYG</sequence>
<organism evidence="1">
    <name type="scientific">marine sediment metagenome</name>
    <dbReference type="NCBI Taxonomy" id="412755"/>
    <lineage>
        <taxon>unclassified sequences</taxon>
        <taxon>metagenomes</taxon>
        <taxon>ecological metagenomes</taxon>
    </lineage>
</organism>
<dbReference type="AlphaFoldDB" id="X1D9G0"/>
<reference evidence="1" key="1">
    <citation type="journal article" date="2014" name="Front. Microbiol.">
        <title>High frequency of phylogenetically diverse reductive dehalogenase-homologous genes in deep subseafloor sedimentary metagenomes.</title>
        <authorList>
            <person name="Kawai M."/>
            <person name="Futagami T."/>
            <person name="Toyoda A."/>
            <person name="Takaki Y."/>
            <person name="Nishi S."/>
            <person name="Hori S."/>
            <person name="Arai W."/>
            <person name="Tsubouchi T."/>
            <person name="Morono Y."/>
            <person name="Uchiyama I."/>
            <person name="Ito T."/>
            <person name="Fujiyama A."/>
            <person name="Inagaki F."/>
            <person name="Takami H."/>
        </authorList>
    </citation>
    <scope>NUCLEOTIDE SEQUENCE</scope>
    <source>
        <strain evidence="1">Expedition CK06-06</strain>
    </source>
</reference>
<comment type="caution">
    <text evidence="1">The sequence shown here is derived from an EMBL/GenBank/DDBJ whole genome shotgun (WGS) entry which is preliminary data.</text>
</comment>
<proteinExistence type="predicted"/>
<accession>X1D9G0</accession>
<protein>
    <submittedName>
        <fullName evidence="1">Uncharacterized protein</fullName>
    </submittedName>
</protein>
<name>X1D9G0_9ZZZZ</name>
<feature type="non-terminal residue" evidence="1">
    <location>
        <position position="38"/>
    </location>
</feature>
<gene>
    <name evidence="1" type="ORF">S01H4_38633</name>
</gene>
<evidence type="ECO:0000313" key="1">
    <source>
        <dbReference type="EMBL" id="GAG93046.1"/>
    </source>
</evidence>